<dbReference type="NCBIfam" id="TIGR00738">
    <property type="entry name" value="rrf2_super"/>
    <property type="match status" value="1"/>
</dbReference>
<dbReference type="RefSeq" id="WP_088813445.1">
    <property type="nucleotide sequence ID" value="NZ_FYEX01000002.1"/>
</dbReference>
<keyword evidence="3" id="KW-1185">Reference proteome</keyword>
<dbReference type="GO" id="GO:0003677">
    <property type="term" value="F:DNA binding"/>
    <property type="evidence" value="ECO:0007669"/>
    <property type="project" value="UniProtKB-KW"/>
</dbReference>
<name>A0A212U221_9BURK</name>
<evidence type="ECO:0000256" key="1">
    <source>
        <dbReference type="ARBA" id="ARBA00023125"/>
    </source>
</evidence>
<dbReference type="GO" id="GO:0003700">
    <property type="term" value="F:DNA-binding transcription factor activity"/>
    <property type="evidence" value="ECO:0007669"/>
    <property type="project" value="TreeGrafter"/>
</dbReference>
<accession>A0A212U221</accession>
<organism evidence="2 3">
    <name type="scientific">Polynucleobacter victoriensis</name>
    <dbReference type="NCBI Taxonomy" id="2049319"/>
    <lineage>
        <taxon>Bacteria</taxon>
        <taxon>Pseudomonadati</taxon>
        <taxon>Pseudomonadota</taxon>
        <taxon>Betaproteobacteria</taxon>
        <taxon>Burkholderiales</taxon>
        <taxon>Burkholderiaceae</taxon>
        <taxon>Polynucleobacter</taxon>
    </lineage>
</organism>
<dbReference type="Proteomes" id="UP000197215">
    <property type="component" value="Unassembled WGS sequence"/>
</dbReference>
<gene>
    <name evidence="2" type="ORF">SAMN06295916_1513</name>
</gene>
<dbReference type="EMBL" id="FYEX01000002">
    <property type="protein sequence ID" value="SNC72174.1"/>
    <property type="molecule type" value="Genomic_DNA"/>
</dbReference>
<dbReference type="Pfam" id="PF02082">
    <property type="entry name" value="Rrf2"/>
    <property type="match status" value="1"/>
</dbReference>
<keyword evidence="1" id="KW-0238">DNA-binding</keyword>
<dbReference type="PANTHER" id="PTHR33221:SF5">
    <property type="entry name" value="HTH-TYPE TRANSCRIPTIONAL REGULATOR ISCR"/>
    <property type="match status" value="1"/>
</dbReference>
<dbReference type="InterPro" id="IPR000944">
    <property type="entry name" value="Tscrpt_reg_Rrf2"/>
</dbReference>
<proteinExistence type="predicted"/>
<dbReference type="GO" id="GO:0005829">
    <property type="term" value="C:cytosol"/>
    <property type="evidence" value="ECO:0007669"/>
    <property type="project" value="TreeGrafter"/>
</dbReference>
<evidence type="ECO:0000313" key="3">
    <source>
        <dbReference type="Proteomes" id="UP000197215"/>
    </source>
</evidence>
<dbReference type="Gene3D" id="1.10.10.10">
    <property type="entry name" value="Winged helix-like DNA-binding domain superfamily/Winged helix DNA-binding domain"/>
    <property type="match status" value="1"/>
</dbReference>
<protein>
    <submittedName>
        <fullName evidence="2">Transcriptional regulator, BadM/Rrf2 family</fullName>
    </submittedName>
</protein>
<sequence>MRITTKSRTAITALIDLALHSAQGRTVSLAEIAERRQISLSYLEQLFATLRAANIVNSFRGPGGGYTLAKEVSEISLKDIVLAIDGGNSKKTATNDLWSSLETFMFEHMAGISLASLVQDNLDKLEPVAAKPKKEKVVSKRVANLQKKISVAKKATVEKKRFIANSVFSWAKHLKQS</sequence>
<reference evidence="2 3" key="1">
    <citation type="submission" date="2017-06" db="EMBL/GenBank/DDBJ databases">
        <authorList>
            <person name="Kim H.J."/>
            <person name="Triplett B.A."/>
        </authorList>
    </citation>
    <scope>NUCLEOTIDE SEQUENCE [LARGE SCALE GENOMIC DNA]</scope>
    <source>
        <strain evidence="2 3">MWH-VicM1</strain>
    </source>
</reference>
<dbReference type="PROSITE" id="PS51197">
    <property type="entry name" value="HTH_RRF2_2"/>
    <property type="match status" value="1"/>
</dbReference>
<dbReference type="InterPro" id="IPR036390">
    <property type="entry name" value="WH_DNA-bd_sf"/>
</dbReference>
<dbReference type="PANTHER" id="PTHR33221">
    <property type="entry name" value="WINGED HELIX-TURN-HELIX TRANSCRIPTIONAL REGULATOR, RRF2 FAMILY"/>
    <property type="match status" value="1"/>
</dbReference>
<dbReference type="SUPFAM" id="SSF46785">
    <property type="entry name" value="Winged helix' DNA-binding domain"/>
    <property type="match status" value="1"/>
</dbReference>
<dbReference type="OrthoDB" id="9795923at2"/>
<evidence type="ECO:0000313" key="2">
    <source>
        <dbReference type="EMBL" id="SNC72174.1"/>
    </source>
</evidence>
<dbReference type="AlphaFoldDB" id="A0A212U221"/>
<dbReference type="InterPro" id="IPR036388">
    <property type="entry name" value="WH-like_DNA-bd_sf"/>
</dbReference>